<evidence type="ECO:0000313" key="2">
    <source>
        <dbReference type="EMBL" id="KAK1929340.1"/>
    </source>
</evidence>
<dbReference type="AlphaFoldDB" id="A0AAD9G013"/>
<organism evidence="2 3">
    <name type="scientific">Phytophthora citrophthora</name>
    <dbReference type="NCBI Taxonomy" id="4793"/>
    <lineage>
        <taxon>Eukaryota</taxon>
        <taxon>Sar</taxon>
        <taxon>Stramenopiles</taxon>
        <taxon>Oomycota</taxon>
        <taxon>Peronosporomycetes</taxon>
        <taxon>Peronosporales</taxon>
        <taxon>Peronosporaceae</taxon>
        <taxon>Phytophthora</taxon>
    </lineage>
</organism>
<evidence type="ECO:0000256" key="1">
    <source>
        <dbReference type="SAM" id="MobiDB-lite"/>
    </source>
</evidence>
<proteinExistence type="predicted"/>
<protein>
    <submittedName>
        <fullName evidence="2">Uncharacterized protein</fullName>
    </submittedName>
</protein>
<feature type="compositionally biased region" description="Basic residues" evidence="1">
    <location>
        <begin position="143"/>
        <end position="157"/>
    </location>
</feature>
<dbReference type="EMBL" id="JASMQC010000049">
    <property type="protein sequence ID" value="KAK1929340.1"/>
    <property type="molecule type" value="Genomic_DNA"/>
</dbReference>
<name>A0AAD9G013_9STRA</name>
<feature type="region of interest" description="Disordered" evidence="1">
    <location>
        <begin position="123"/>
        <end position="161"/>
    </location>
</feature>
<dbReference type="Proteomes" id="UP001259832">
    <property type="component" value="Unassembled WGS sequence"/>
</dbReference>
<reference evidence="2" key="1">
    <citation type="submission" date="2023-08" db="EMBL/GenBank/DDBJ databases">
        <title>Reference Genome Resource for the Citrus Pathogen Phytophthora citrophthora.</title>
        <authorList>
            <person name="Moller H."/>
            <person name="Coetzee B."/>
            <person name="Rose L.J."/>
            <person name="Van Niekerk J.M."/>
        </authorList>
    </citation>
    <scope>NUCLEOTIDE SEQUENCE</scope>
    <source>
        <strain evidence="2">STE-U-9442</strain>
    </source>
</reference>
<gene>
    <name evidence="2" type="ORF">P3T76_015092</name>
</gene>
<comment type="caution">
    <text evidence="2">The sequence shown here is derived from an EMBL/GenBank/DDBJ whole genome shotgun (WGS) entry which is preliminary data.</text>
</comment>
<keyword evidence="3" id="KW-1185">Reference proteome</keyword>
<accession>A0AAD9G013</accession>
<evidence type="ECO:0000313" key="3">
    <source>
        <dbReference type="Proteomes" id="UP001259832"/>
    </source>
</evidence>
<sequence>MSHTSSWDLHIIAFEPLGRSSCSWDLYTIAFEPALIWQIGLGFRYQTPAPGIMPRSAQVTRMHCTVVQELVLRITTPKTSTLPNLTAWNSTCISATPLPVIVDSTTATLNDPVVPVRLNPELRGNRQSSRIRHSPVRFEPPHSRHSRRKNHKRRKKCQKEQQTWGVAYIKDRKTTPTGDFLYRVLWRTRKKGRLPRTWEPRAMLLEDGFHDAVKLVDEWVDGGRQRDFFQFVSKLYPSVAGTNPMGTCMFLALQHALLLVGEPFGVRNSHIEDFLARGTELGQDLSRGISWKLFRAFVFQLHIAGSRLSLGEIEFNRHRTGHRGVAAIVRLPLEDGVYLIAASNTLAVGHAFVLQVRGVQRTVMDDSSQRPLDNYGEWIGRVIYHGHVHHDDHRDHFGAMIHLHVQIALGMRSVVVGTS</sequence>